<dbReference type="AlphaFoldDB" id="A0A645BJR9"/>
<dbReference type="InterPro" id="IPR015018">
    <property type="entry name" value="DUF1905"/>
</dbReference>
<dbReference type="EMBL" id="VSSQ01020616">
    <property type="protein sequence ID" value="MPM65625.1"/>
    <property type="molecule type" value="Genomic_DNA"/>
</dbReference>
<dbReference type="InterPro" id="IPR037079">
    <property type="entry name" value="AF2212/PG0164-like_sf"/>
</dbReference>
<comment type="caution">
    <text evidence="1">The sequence shown here is derived from an EMBL/GenBank/DDBJ whole genome shotgun (WGS) entry which is preliminary data.</text>
</comment>
<dbReference type="SUPFAM" id="SSF141694">
    <property type="entry name" value="AF2212/PG0164-like"/>
    <property type="match status" value="1"/>
</dbReference>
<evidence type="ECO:0000313" key="1">
    <source>
        <dbReference type="EMBL" id="MPM65625.1"/>
    </source>
</evidence>
<name>A0A645BJR9_9ZZZZ</name>
<dbReference type="Pfam" id="PF08922">
    <property type="entry name" value="DUF1905"/>
    <property type="match status" value="1"/>
</dbReference>
<gene>
    <name evidence="1" type="ORF">SDC9_112522</name>
</gene>
<reference evidence="1" key="1">
    <citation type="submission" date="2019-08" db="EMBL/GenBank/DDBJ databases">
        <authorList>
            <person name="Kucharzyk K."/>
            <person name="Murdoch R.W."/>
            <person name="Higgins S."/>
            <person name="Loffler F."/>
        </authorList>
    </citation>
    <scope>NUCLEOTIDE SEQUENCE</scope>
</reference>
<sequence length="96" mass="10893">MKKIIEDQILELQYKKGFGAWTYHLRIPNTAGIEGRWGFLKVSGTIDGYEIKNINLAPRKNEDKIISINKEIRDAIGKGGGDPVRVTLYLHDPVKK</sequence>
<proteinExistence type="predicted"/>
<evidence type="ECO:0008006" key="2">
    <source>
        <dbReference type="Google" id="ProtNLM"/>
    </source>
</evidence>
<accession>A0A645BJR9</accession>
<dbReference type="Gene3D" id="2.40.30.100">
    <property type="entry name" value="AF2212/PG0164-like"/>
    <property type="match status" value="1"/>
</dbReference>
<organism evidence="1">
    <name type="scientific">bioreactor metagenome</name>
    <dbReference type="NCBI Taxonomy" id="1076179"/>
    <lineage>
        <taxon>unclassified sequences</taxon>
        <taxon>metagenomes</taxon>
        <taxon>ecological metagenomes</taxon>
    </lineage>
</organism>
<protein>
    <recommendedName>
        <fullName evidence="2">DUF1905 domain-containing protein</fullName>
    </recommendedName>
</protein>